<dbReference type="Proteomes" id="UP001163823">
    <property type="component" value="Chromosome 4"/>
</dbReference>
<reference evidence="1" key="1">
    <citation type="journal article" date="2023" name="Science">
        <title>Elucidation of the pathway for biosynthesis of saponin adjuvants from the soapbark tree.</title>
        <authorList>
            <person name="Reed J."/>
            <person name="Orme A."/>
            <person name="El-Demerdash A."/>
            <person name="Owen C."/>
            <person name="Martin L.B.B."/>
            <person name="Misra R.C."/>
            <person name="Kikuchi S."/>
            <person name="Rejzek M."/>
            <person name="Martin A.C."/>
            <person name="Harkess A."/>
            <person name="Leebens-Mack J."/>
            <person name="Louveau T."/>
            <person name="Stephenson M.J."/>
            <person name="Osbourn A."/>
        </authorList>
    </citation>
    <scope>NUCLEOTIDE SEQUENCE</scope>
    <source>
        <strain evidence="1">S10</strain>
    </source>
</reference>
<proteinExistence type="predicted"/>
<sequence length="133" mass="15687">MSSFQMAPAGKFSYQKLRNEAMVDDGNFDRNRVILRSSRSWFRFKRVHRRRKLRLKVPSLRKFLRKKVSTMRISCAKICKRLWESQAYFGDLFAGNYLFVQVNPSSIKYLDNNHKGHYVSGLSSRCSLQRTNA</sequence>
<gene>
    <name evidence="1" type="ORF">O6P43_008874</name>
</gene>
<evidence type="ECO:0000313" key="1">
    <source>
        <dbReference type="EMBL" id="KAJ7970736.1"/>
    </source>
</evidence>
<dbReference type="AlphaFoldDB" id="A0AAD7PWF6"/>
<dbReference type="PANTHER" id="PTHR36795">
    <property type="entry name" value="OS01G0938400 PROTEIN"/>
    <property type="match status" value="1"/>
</dbReference>
<dbReference type="EMBL" id="JARAOO010000004">
    <property type="protein sequence ID" value="KAJ7970736.1"/>
    <property type="molecule type" value="Genomic_DNA"/>
</dbReference>
<dbReference type="PANTHER" id="PTHR36795:SF2">
    <property type="entry name" value="OS01G0938400 PROTEIN"/>
    <property type="match status" value="1"/>
</dbReference>
<name>A0AAD7PWF6_QUISA</name>
<dbReference type="KEGG" id="qsa:O6P43_008874"/>
<keyword evidence="2" id="KW-1185">Reference proteome</keyword>
<comment type="caution">
    <text evidence="1">The sequence shown here is derived from an EMBL/GenBank/DDBJ whole genome shotgun (WGS) entry which is preliminary data.</text>
</comment>
<accession>A0AAD7PWF6</accession>
<organism evidence="1 2">
    <name type="scientific">Quillaja saponaria</name>
    <name type="common">Soap bark tree</name>
    <dbReference type="NCBI Taxonomy" id="32244"/>
    <lineage>
        <taxon>Eukaryota</taxon>
        <taxon>Viridiplantae</taxon>
        <taxon>Streptophyta</taxon>
        <taxon>Embryophyta</taxon>
        <taxon>Tracheophyta</taxon>
        <taxon>Spermatophyta</taxon>
        <taxon>Magnoliopsida</taxon>
        <taxon>eudicotyledons</taxon>
        <taxon>Gunneridae</taxon>
        <taxon>Pentapetalae</taxon>
        <taxon>rosids</taxon>
        <taxon>fabids</taxon>
        <taxon>Fabales</taxon>
        <taxon>Quillajaceae</taxon>
        <taxon>Quillaja</taxon>
    </lineage>
</organism>
<protein>
    <submittedName>
        <fullName evidence="1">Plexin-D1 like</fullName>
    </submittedName>
</protein>
<evidence type="ECO:0000313" key="2">
    <source>
        <dbReference type="Proteomes" id="UP001163823"/>
    </source>
</evidence>